<gene>
    <name evidence="1" type="ORF">MLD38_017898</name>
</gene>
<name>A0ACB9QU24_9MYRT</name>
<comment type="caution">
    <text evidence="1">The sequence shown here is derived from an EMBL/GenBank/DDBJ whole genome shotgun (WGS) entry which is preliminary data.</text>
</comment>
<reference evidence="2" key="1">
    <citation type="journal article" date="2023" name="Front. Plant Sci.">
        <title>Chromosomal-level genome assembly of Melastoma candidum provides insights into trichome evolution.</title>
        <authorList>
            <person name="Zhong Y."/>
            <person name="Wu W."/>
            <person name="Sun C."/>
            <person name="Zou P."/>
            <person name="Liu Y."/>
            <person name="Dai S."/>
            <person name="Zhou R."/>
        </authorList>
    </citation>
    <scope>NUCLEOTIDE SEQUENCE [LARGE SCALE GENOMIC DNA]</scope>
</reference>
<evidence type="ECO:0000313" key="2">
    <source>
        <dbReference type="Proteomes" id="UP001057402"/>
    </source>
</evidence>
<evidence type="ECO:0000313" key="1">
    <source>
        <dbReference type="EMBL" id="KAI4369461.1"/>
    </source>
</evidence>
<organism evidence="1 2">
    <name type="scientific">Melastoma candidum</name>
    <dbReference type="NCBI Taxonomy" id="119954"/>
    <lineage>
        <taxon>Eukaryota</taxon>
        <taxon>Viridiplantae</taxon>
        <taxon>Streptophyta</taxon>
        <taxon>Embryophyta</taxon>
        <taxon>Tracheophyta</taxon>
        <taxon>Spermatophyta</taxon>
        <taxon>Magnoliopsida</taxon>
        <taxon>eudicotyledons</taxon>
        <taxon>Gunneridae</taxon>
        <taxon>Pentapetalae</taxon>
        <taxon>rosids</taxon>
        <taxon>malvids</taxon>
        <taxon>Myrtales</taxon>
        <taxon>Melastomataceae</taxon>
        <taxon>Melastomatoideae</taxon>
        <taxon>Melastomateae</taxon>
        <taxon>Melastoma</taxon>
    </lineage>
</organism>
<dbReference type="EMBL" id="CM042884">
    <property type="protein sequence ID" value="KAI4369461.1"/>
    <property type="molecule type" value="Genomic_DNA"/>
</dbReference>
<sequence length="96" mass="10678">MCIGPKSVQEKIHWDYQVTGSKNELGVVSAESTASETMIPINWTEMQCPLAGQIKKRKVAKVSSQNGIFLSMFLQVLQTFPSRCYGSFSCGRELES</sequence>
<accession>A0ACB9QU24</accession>
<dbReference type="Proteomes" id="UP001057402">
    <property type="component" value="Chromosome 5"/>
</dbReference>
<keyword evidence="2" id="KW-1185">Reference proteome</keyword>
<proteinExistence type="predicted"/>
<protein>
    <submittedName>
        <fullName evidence="1">Uncharacterized protein</fullName>
    </submittedName>
</protein>